<comment type="caution">
    <text evidence="6">The sequence shown here is derived from an EMBL/GenBank/DDBJ whole genome shotgun (WGS) entry which is preliminary data.</text>
</comment>
<dbReference type="SUPFAM" id="SSF88946">
    <property type="entry name" value="Sigma2 domain of RNA polymerase sigma factors"/>
    <property type="match status" value="1"/>
</dbReference>
<accession>A1ZU69</accession>
<dbReference type="Pfam" id="PF04542">
    <property type="entry name" value="Sigma70_r2"/>
    <property type="match status" value="1"/>
</dbReference>
<keyword evidence="7" id="KW-1185">Reference proteome</keyword>
<dbReference type="GO" id="GO:0016987">
    <property type="term" value="F:sigma factor activity"/>
    <property type="evidence" value="ECO:0007669"/>
    <property type="project" value="UniProtKB-KW"/>
</dbReference>
<dbReference type="InterPro" id="IPR039425">
    <property type="entry name" value="RNA_pol_sigma-70-like"/>
</dbReference>
<dbReference type="Proteomes" id="UP000004095">
    <property type="component" value="Unassembled WGS sequence"/>
</dbReference>
<keyword evidence="1" id="KW-0805">Transcription regulation</keyword>
<gene>
    <name evidence="6" type="ORF">M23134_06388</name>
</gene>
<dbReference type="InterPro" id="IPR014284">
    <property type="entry name" value="RNA_pol_sigma-70_dom"/>
</dbReference>
<dbReference type="PANTHER" id="PTHR43133:SF8">
    <property type="entry name" value="RNA POLYMERASE SIGMA FACTOR HI_1459-RELATED"/>
    <property type="match status" value="1"/>
</dbReference>
<dbReference type="EMBL" id="AAWS01000039">
    <property type="protein sequence ID" value="EAY26040.1"/>
    <property type="molecule type" value="Genomic_DNA"/>
</dbReference>
<dbReference type="Gene3D" id="1.10.1740.10">
    <property type="match status" value="1"/>
</dbReference>
<sequence>MKLKKEYSEESLIAGIKQDSHQALKYIYKAYYSMILHFVTSNSGTEQEAKDIYQEGVIVLYEKLKEADFELTCKIKTFLYSVCRRLWLKRLAEKNKYGGKINDYEEFLPFEDEAEAMNEQEEQYQMMTESMIQLGEPCKTILEDFYIKKMSMQQITSKMGYTNTANAKNQKYKCMMRLKKIFFKEYNVQE</sequence>
<evidence type="ECO:0000256" key="1">
    <source>
        <dbReference type="ARBA" id="ARBA00023015"/>
    </source>
</evidence>
<dbReference type="PANTHER" id="PTHR43133">
    <property type="entry name" value="RNA POLYMERASE ECF-TYPE SIGMA FACTO"/>
    <property type="match status" value="1"/>
</dbReference>
<dbReference type="GO" id="GO:0006352">
    <property type="term" value="P:DNA-templated transcription initiation"/>
    <property type="evidence" value="ECO:0007669"/>
    <property type="project" value="InterPro"/>
</dbReference>
<evidence type="ECO:0000256" key="4">
    <source>
        <dbReference type="ARBA" id="ARBA00023163"/>
    </source>
</evidence>
<evidence type="ECO:0000256" key="2">
    <source>
        <dbReference type="ARBA" id="ARBA00023082"/>
    </source>
</evidence>
<protein>
    <submittedName>
        <fullName evidence="6">Sigma-70 region 2 domain protein</fullName>
    </submittedName>
</protein>
<dbReference type="RefSeq" id="WP_002701625.1">
    <property type="nucleotide sequence ID" value="NZ_AAWS01000039.1"/>
</dbReference>
<evidence type="ECO:0000313" key="7">
    <source>
        <dbReference type="Proteomes" id="UP000004095"/>
    </source>
</evidence>
<name>A1ZU69_MICM2</name>
<keyword evidence="4" id="KW-0804">Transcription</keyword>
<dbReference type="NCBIfam" id="TIGR02937">
    <property type="entry name" value="sigma70-ECF"/>
    <property type="match status" value="1"/>
</dbReference>
<keyword evidence="3" id="KW-0238">DNA-binding</keyword>
<organism evidence="6 7">
    <name type="scientific">Microscilla marina ATCC 23134</name>
    <dbReference type="NCBI Taxonomy" id="313606"/>
    <lineage>
        <taxon>Bacteria</taxon>
        <taxon>Pseudomonadati</taxon>
        <taxon>Bacteroidota</taxon>
        <taxon>Cytophagia</taxon>
        <taxon>Cytophagales</taxon>
        <taxon>Microscillaceae</taxon>
        <taxon>Microscilla</taxon>
    </lineage>
</organism>
<dbReference type="eggNOG" id="COG1595">
    <property type="taxonomic scope" value="Bacteria"/>
</dbReference>
<evidence type="ECO:0000256" key="3">
    <source>
        <dbReference type="ARBA" id="ARBA00023125"/>
    </source>
</evidence>
<evidence type="ECO:0000259" key="5">
    <source>
        <dbReference type="Pfam" id="PF04542"/>
    </source>
</evidence>
<dbReference type="InterPro" id="IPR007627">
    <property type="entry name" value="RNA_pol_sigma70_r2"/>
</dbReference>
<dbReference type="GO" id="GO:0003677">
    <property type="term" value="F:DNA binding"/>
    <property type="evidence" value="ECO:0007669"/>
    <property type="project" value="UniProtKB-KW"/>
</dbReference>
<reference evidence="6 7" key="1">
    <citation type="submission" date="2007-01" db="EMBL/GenBank/DDBJ databases">
        <authorList>
            <person name="Haygood M."/>
            <person name="Podell S."/>
            <person name="Anderson C."/>
            <person name="Hopkinson B."/>
            <person name="Roe K."/>
            <person name="Barbeau K."/>
            <person name="Gaasterland T."/>
            <person name="Ferriera S."/>
            <person name="Johnson J."/>
            <person name="Kravitz S."/>
            <person name="Beeson K."/>
            <person name="Sutton G."/>
            <person name="Rogers Y.-H."/>
            <person name="Friedman R."/>
            <person name="Frazier M."/>
            <person name="Venter J.C."/>
        </authorList>
    </citation>
    <scope>NUCLEOTIDE SEQUENCE [LARGE SCALE GENOMIC DNA]</scope>
    <source>
        <strain evidence="6 7">ATCC 23134</strain>
    </source>
</reference>
<dbReference type="OrthoDB" id="1099849at2"/>
<dbReference type="AlphaFoldDB" id="A1ZU69"/>
<dbReference type="Gene3D" id="1.10.10.10">
    <property type="entry name" value="Winged helix-like DNA-binding domain superfamily/Winged helix DNA-binding domain"/>
    <property type="match status" value="1"/>
</dbReference>
<feature type="domain" description="RNA polymerase sigma-70 region 2" evidence="5">
    <location>
        <begin position="27"/>
        <end position="95"/>
    </location>
</feature>
<dbReference type="InterPro" id="IPR036388">
    <property type="entry name" value="WH-like_DNA-bd_sf"/>
</dbReference>
<dbReference type="InterPro" id="IPR013325">
    <property type="entry name" value="RNA_pol_sigma_r2"/>
</dbReference>
<evidence type="ECO:0000313" key="6">
    <source>
        <dbReference type="EMBL" id="EAY26040.1"/>
    </source>
</evidence>
<keyword evidence="2" id="KW-0731">Sigma factor</keyword>
<proteinExistence type="predicted"/>